<gene>
    <name evidence="2" type="ORF">BJ969_002653</name>
</gene>
<name>A0A840NHN2_9PSEU</name>
<dbReference type="Proteomes" id="UP000580474">
    <property type="component" value="Unassembled WGS sequence"/>
</dbReference>
<sequence length="147" mass="16156">MTGGFAVEDVAAFFTGTWGVARGIVDDAGDRLGGFEGEAVFAAEPDGSLVYRERGELVLGAHRGSAQRTLRYRVTGPGRASVFFDYGDFFHDLDLRSGRWQVEHPCRADLYRGEFVVSGPDAWWQQWRVAGPAKAHTLTTDFVRVAG</sequence>
<dbReference type="RefSeq" id="WP_184479235.1">
    <property type="nucleotide sequence ID" value="NZ_JACHIV010000001.1"/>
</dbReference>
<dbReference type="EMBL" id="JACHIV010000001">
    <property type="protein sequence ID" value="MBB5069565.1"/>
    <property type="molecule type" value="Genomic_DNA"/>
</dbReference>
<organism evidence="2 3">
    <name type="scientific">Saccharopolyspora gloriosae</name>
    <dbReference type="NCBI Taxonomy" id="455344"/>
    <lineage>
        <taxon>Bacteria</taxon>
        <taxon>Bacillati</taxon>
        <taxon>Actinomycetota</taxon>
        <taxon>Actinomycetes</taxon>
        <taxon>Pseudonocardiales</taxon>
        <taxon>Pseudonocardiaceae</taxon>
        <taxon>Saccharopolyspora</taxon>
    </lineage>
</organism>
<evidence type="ECO:0000313" key="2">
    <source>
        <dbReference type="EMBL" id="MBB5069565.1"/>
    </source>
</evidence>
<accession>A0A840NHN2</accession>
<dbReference type="AlphaFoldDB" id="A0A840NHN2"/>
<evidence type="ECO:0000313" key="3">
    <source>
        <dbReference type="Proteomes" id="UP000580474"/>
    </source>
</evidence>
<protein>
    <recommendedName>
        <fullName evidence="1">DUF6314 domain-containing protein</fullName>
    </recommendedName>
</protein>
<keyword evidence="3" id="KW-1185">Reference proteome</keyword>
<comment type="caution">
    <text evidence="2">The sequence shown here is derived from an EMBL/GenBank/DDBJ whole genome shotgun (WGS) entry which is preliminary data.</text>
</comment>
<evidence type="ECO:0000259" key="1">
    <source>
        <dbReference type="Pfam" id="PF19834"/>
    </source>
</evidence>
<dbReference type="Pfam" id="PF19834">
    <property type="entry name" value="DUF6314"/>
    <property type="match status" value="1"/>
</dbReference>
<dbReference type="InterPro" id="IPR045632">
    <property type="entry name" value="DUF6314"/>
</dbReference>
<feature type="domain" description="DUF6314" evidence="1">
    <location>
        <begin position="14"/>
        <end position="144"/>
    </location>
</feature>
<reference evidence="2 3" key="1">
    <citation type="submission" date="2020-08" db="EMBL/GenBank/DDBJ databases">
        <title>Sequencing the genomes of 1000 actinobacteria strains.</title>
        <authorList>
            <person name="Klenk H.-P."/>
        </authorList>
    </citation>
    <scope>NUCLEOTIDE SEQUENCE [LARGE SCALE GENOMIC DNA]</scope>
    <source>
        <strain evidence="2 3">DSM 45582</strain>
    </source>
</reference>
<proteinExistence type="predicted"/>